<feature type="compositionally biased region" description="Low complexity" evidence="1">
    <location>
        <begin position="160"/>
        <end position="185"/>
    </location>
</feature>
<evidence type="ECO:0000313" key="3">
    <source>
        <dbReference type="Proteomes" id="UP000008743"/>
    </source>
</evidence>
<organism evidence="2 3">
    <name type="scientific">Capsaspora owczarzaki (strain ATCC 30864)</name>
    <dbReference type="NCBI Taxonomy" id="595528"/>
    <lineage>
        <taxon>Eukaryota</taxon>
        <taxon>Filasterea</taxon>
        <taxon>Capsaspora</taxon>
    </lineage>
</organism>
<dbReference type="Proteomes" id="UP000008743">
    <property type="component" value="Unassembled WGS sequence"/>
</dbReference>
<proteinExistence type="predicted"/>
<feature type="region of interest" description="Disordered" evidence="1">
    <location>
        <begin position="160"/>
        <end position="187"/>
    </location>
</feature>
<feature type="compositionally biased region" description="Low complexity" evidence="1">
    <location>
        <begin position="393"/>
        <end position="413"/>
    </location>
</feature>
<feature type="region of interest" description="Disordered" evidence="1">
    <location>
        <begin position="262"/>
        <end position="321"/>
    </location>
</feature>
<gene>
    <name evidence="2" type="ORF">CAOG_006734</name>
</gene>
<dbReference type="InParanoid" id="A0A0D2VXK9"/>
<accession>A0A0D2VXK9</accession>
<sequence length="972" mass="103460">MTTCDGRLLPARKQCEIKPHSEFLSNQKSSSSQIRNELTFDFLLCFLPSCALAAFTHTSPPIMPVAELPPSSSTFKLAEEHCNPLFEDPEADSQQQKVFTLTADGKSFVGTDPSSTAATSTLGVDLPPTASESSKSSLATPSSSSGGFFSSIAKRLFSSSSSSSTSSTASEEQASGASAQEEPSSVENLNAEVKADTLANLSPTAHEASDLTSVIAPSASPTNEDSTDTSIASRSSSASSKSDKLYDLAEFLAADISIPASADRSPATRGSDTPIPGKTNSLLSKQPAPSLRERPVAKPRRRAPAPPTLTLSKTELPPALPPRTSSLHPCAEVIEQEAVPLPSPIPVPVRVPVNIATYRAKLVRGVAIQQAVIVPPLSENLLSALEHVADGSLSSSMSSTTTSNSSSSSATGSLRNAPLTASTSSLAERARLADRDEILSVHSSDVEEDGTGDNDSTWLELSEDSDDDDDEVRSASDAAICSDDDAQSEMDAEDYQEAVSHAPDMQYVQPASPQIPKQVRFVSACFEIADGAEVQFADDDDNDTREAAHQDATVARLDEMNAEASNMVEALATIDAVLLSATGASLLMEDETVGNGNGVPSHASERALTLEDVQDWVCTDGDFGPQLLAAEATLARQNDTIETLTKVLAAVTAREGKQRALNDLLRAHSAKLQQLVDLQTEAIEMAEQEIIQTLLAENQALKAAGRSLEATDEQTDEQSEDDYVMPCIDDDCTADTDDAASQDHQQQAHMEATLPKREDEDDDDAQFSSACSTPNVCTMHAAASPVIIVQGSNSPNSSNISMSSGSSHNSTSHSDLCTSSSGDSDTSTSSSDSYSRATKRSRECHLCSNLSTISQVDQVAETVIDLQTQLAALVASNAQLTEQLRLDPVRVDVSLTLQQAIHGLAEKLRECHEDMDRVHRENISMSCKLQLLTNVELPATRQATLSMNMASRLREMRQRLVLRRATPVTSDK</sequence>
<feature type="region of interest" description="Disordered" evidence="1">
    <location>
        <begin position="440"/>
        <end position="487"/>
    </location>
</feature>
<feature type="compositionally biased region" description="Polar residues" evidence="1">
    <location>
        <begin position="112"/>
        <end position="122"/>
    </location>
</feature>
<feature type="region of interest" description="Disordered" evidence="1">
    <location>
        <begin position="110"/>
        <end position="145"/>
    </location>
</feature>
<evidence type="ECO:0000313" key="2">
    <source>
        <dbReference type="EMBL" id="KJE96402.1"/>
    </source>
</evidence>
<reference evidence="3" key="1">
    <citation type="submission" date="2011-02" db="EMBL/GenBank/DDBJ databases">
        <title>The Genome Sequence of Capsaspora owczarzaki ATCC 30864.</title>
        <authorList>
            <person name="Russ C."/>
            <person name="Cuomo C."/>
            <person name="Burger G."/>
            <person name="Gray M.W."/>
            <person name="Holland P.W.H."/>
            <person name="King N."/>
            <person name="Lang F.B.F."/>
            <person name="Roger A.J."/>
            <person name="Ruiz-Trillo I."/>
            <person name="Young S.K."/>
            <person name="Zeng Q."/>
            <person name="Gargeya S."/>
            <person name="Alvarado L."/>
            <person name="Berlin A."/>
            <person name="Chapman S.B."/>
            <person name="Chen Z."/>
            <person name="Freedman E."/>
            <person name="Gellesch M."/>
            <person name="Goldberg J."/>
            <person name="Griggs A."/>
            <person name="Gujja S."/>
            <person name="Heilman E."/>
            <person name="Heiman D."/>
            <person name="Howarth C."/>
            <person name="Mehta T."/>
            <person name="Neiman D."/>
            <person name="Pearson M."/>
            <person name="Roberts A."/>
            <person name="Saif S."/>
            <person name="Shea T."/>
            <person name="Shenoy N."/>
            <person name="Sisk P."/>
            <person name="Stolte C."/>
            <person name="Sykes S."/>
            <person name="White J."/>
            <person name="Yandava C."/>
            <person name="Haas B."/>
            <person name="Nusbaum C."/>
            <person name="Birren B."/>
        </authorList>
    </citation>
    <scope>NUCLEOTIDE SEQUENCE</scope>
    <source>
        <strain evidence="3">ATCC 30864</strain>
    </source>
</reference>
<feature type="compositionally biased region" description="Low complexity" evidence="1">
    <location>
        <begin position="792"/>
        <end position="834"/>
    </location>
</feature>
<dbReference type="AlphaFoldDB" id="A0A0D2VXK9"/>
<protein>
    <submittedName>
        <fullName evidence="2">Uncharacterized protein</fullName>
    </submittedName>
</protein>
<feature type="compositionally biased region" description="Acidic residues" evidence="1">
    <location>
        <begin position="710"/>
        <end position="740"/>
    </location>
</feature>
<feature type="compositionally biased region" description="Low complexity" evidence="1">
    <location>
        <begin position="126"/>
        <end position="145"/>
    </location>
</feature>
<feature type="compositionally biased region" description="Acidic residues" evidence="1">
    <location>
        <begin position="461"/>
        <end position="471"/>
    </location>
</feature>
<keyword evidence="3" id="KW-1185">Reference proteome</keyword>
<dbReference type="EMBL" id="KE346371">
    <property type="protein sequence ID" value="KJE96402.1"/>
    <property type="molecule type" value="Genomic_DNA"/>
</dbReference>
<feature type="region of interest" description="Disordered" evidence="1">
    <location>
        <begin position="789"/>
        <end position="834"/>
    </location>
</feature>
<feature type="compositionally biased region" description="Low complexity" evidence="1">
    <location>
        <begin position="228"/>
        <end position="239"/>
    </location>
</feature>
<feature type="region of interest" description="Disordered" evidence="1">
    <location>
        <begin position="706"/>
        <end position="769"/>
    </location>
</feature>
<feature type="region of interest" description="Disordered" evidence="1">
    <location>
        <begin position="205"/>
        <end position="239"/>
    </location>
</feature>
<name>A0A0D2VXK9_CAPO3</name>
<feature type="region of interest" description="Disordered" evidence="1">
    <location>
        <begin position="393"/>
        <end position="425"/>
    </location>
</feature>
<evidence type="ECO:0000256" key="1">
    <source>
        <dbReference type="SAM" id="MobiDB-lite"/>
    </source>
</evidence>